<dbReference type="InterPro" id="IPR039374">
    <property type="entry name" value="SIP_fam"/>
</dbReference>
<dbReference type="PANTHER" id="PTHR30157">
    <property type="entry name" value="FERRIC REDUCTASE, NADPH-DEPENDENT"/>
    <property type="match status" value="1"/>
</dbReference>
<dbReference type="PROSITE" id="PS51384">
    <property type="entry name" value="FAD_FR"/>
    <property type="match status" value="1"/>
</dbReference>
<dbReference type="SUPFAM" id="SSF63380">
    <property type="entry name" value="Riboflavin synthase domain-like"/>
    <property type="match status" value="1"/>
</dbReference>
<keyword evidence="3" id="KW-1185">Reference proteome</keyword>
<dbReference type="Gene3D" id="3.40.50.80">
    <property type="entry name" value="Nucleotide-binding domain of ferredoxin-NADP reductase (FNR) module"/>
    <property type="match status" value="1"/>
</dbReference>
<reference evidence="2 3" key="1">
    <citation type="submission" date="2023-11" db="EMBL/GenBank/DDBJ databases">
        <authorList>
            <person name="Xu M."/>
            <person name="Jiang T."/>
        </authorList>
    </citation>
    <scope>NUCLEOTIDE SEQUENCE [LARGE SCALE GENOMIC DNA]</scope>
    <source>
        <strain evidence="2 3">SD</strain>
    </source>
</reference>
<dbReference type="RefSeq" id="WP_319955742.1">
    <property type="nucleotide sequence ID" value="NZ_JAXAVX010000016.1"/>
</dbReference>
<proteinExistence type="predicted"/>
<dbReference type="CDD" id="cd06193">
    <property type="entry name" value="siderophore_interacting"/>
    <property type="match status" value="1"/>
</dbReference>
<dbReference type="Gene3D" id="2.40.30.10">
    <property type="entry name" value="Translation factors"/>
    <property type="match status" value="1"/>
</dbReference>
<feature type="domain" description="FAD-binding FR-type" evidence="1">
    <location>
        <begin position="27"/>
        <end position="134"/>
    </location>
</feature>
<evidence type="ECO:0000313" key="2">
    <source>
        <dbReference type="EMBL" id="MDX8153593.1"/>
    </source>
</evidence>
<gene>
    <name evidence="2" type="ORF">SK069_18490</name>
</gene>
<dbReference type="EMBL" id="JAXAVX010000016">
    <property type="protein sequence ID" value="MDX8153593.1"/>
    <property type="molecule type" value="Genomic_DNA"/>
</dbReference>
<comment type="caution">
    <text evidence="2">The sequence shown here is derived from an EMBL/GenBank/DDBJ whole genome shotgun (WGS) entry which is preliminary data.</text>
</comment>
<accession>A0ABU4VP31</accession>
<dbReference type="Pfam" id="PF04954">
    <property type="entry name" value="SIP"/>
    <property type="match status" value="1"/>
</dbReference>
<name>A0ABU4VP31_9ACTN</name>
<dbReference type="InterPro" id="IPR013113">
    <property type="entry name" value="SIP_FAD-bd"/>
</dbReference>
<evidence type="ECO:0000259" key="1">
    <source>
        <dbReference type="PROSITE" id="PS51384"/>
    </source>
</evidence>
<dbReference type="Pfam" id="PF08021">
    <property type="entry name" value="FAD_binding_9"/>
    <property type="match status" value="1"/>
</dbReference>
<dbReference type="InterPro" id="IPR007037">
    <property type="entry name" value="SIP_rossman_dom"/>
</dbReference>
<evidence type="ECO:0000313" key="3">
    <source>
        <dbReference type="Proteomes" id="UP001277761"/>
    </source>
</evidence>
<sequence length="248" mass="26518">MSGGDAPSGRDLAARGVQRTLLRVLGARFSPVEVRAVDDLAPCYRRVTFHGPELLARRPMTPALWLRLWFEDGDRRAQRAFTFVDPDPGSGTFDVWFALHDADGPAVRWARTARPGDVLGATVLTRPLVLPTPPPAAALLAGDETAVPAIASILAALPPSVAVRVLLQGPPGLPLRSAGHVRVEHVPDLAGAVATLALEHPDTYAWVAAESDVVRDVKRLLREQHGLPPARVGGQGYWRAGQAMGSSR</sequence>
<dbReference type="InterPro" id="IPR017927">
    <property type="entry name" value="FAD-bd_FR_type"/>
</dbReference>
<organism evidence="2 3">
    <name type="scientific">Patulibacter brassicae</name>
    <dbReference type="NCBI Taxonomy" id="1705717"/>
    <lineage>
        <taxon>Bacteria</taxon>
        <taxon>Bacillati</taxon>
        <taxon>Actinomycetota</taxon>
        <taxon>Thermoleophilia</taxon>
        <taxon>Solirubrobacterales</taxon>
        <taxon>Patulibacteraceae</taxon>
        <taxon>Patulibacter</taxon>
    </lineage>
</organism>
<dbReference type="InterPro" id="IPR039261">
    <property type="entry name" value="FNR_nucleotide-bd"/>
</dbReference>
<dbReference type="PANTHER" id="PTHR30157:SF0">
    <property type="entry name" value="NADPH-DEPENDENT FERRIC-CHELATE REDUCTASE"/>
    <property type="match status" value="1"/>
</dbReference>
<protein>
    <submittedName>
        <fullName evidence="2">Siderophore-interacting protein</fullName>
    </submittedName>
</protein>
<dbReference type="InterPro" id="IPR017938">
    <property type="entry name" value="Riboflavin_synthase-like_b-brl"/>
</dbReference>
<dbReference type="Proteomes" id="UP001277761">
    <property type="component" value="Unassembled WGS sequence"/>
</dbReference>